<evidence type="ECO:0000256" key="3">
    <source>
        <dbReference type="ARBA" id="ARBA00023004"/>
    </source>
</evidence>
<dbReference type="SMART" id="SM00422">
    <property type="entry name" value="HTH_MERR"/>
    <property type="match status" value="1"/>
</dbReference>
<evidence type="ECO:0000256" key="2">
    <source>
        <dbReference type="ARBA" id="ARBA00022723"/>
    </source>
</evidence>
<evidence type="ECO:0000259" key="8">
    <source>
        <dbReference type="PROSITE" id="PS50937"/>
    </source>
</evidence>
<keyword evidence="3" id="KW-0408">Iron</keyword>
<dbReference type="Pfam" id="PF00376">
    <property type="entry name" value="MerR"/>
    <property type="match status" value="1"/>
</dbReference>
<dbReference type="NCBIfam" id="TIGR01950">
    <property type="entry name" value="SoxR"/>
    <property type="match status" value="1"/>
</dbReference>
<keyword evidence="4" id="KW-0411">Iron-sulfur</keyword>
<organism evidence="9 10">
    <name type="scientific">Alcaligenes xylosoxydans xylosoxydans</name>
    <name type="common">Achromobacter xylosoxidans</name>
    <dbReference type="NCBI Taxonomy" id="85698"/>
    <lineage>
        <taxon>Bacteria</taxon>
        <taxon>Pseudomonadati</taxon>
        <taxon>Pseudomonadota</taxon>
        <taxon>Betaproteobacteria</taxon>
        <taxon>Burkholderiales</taxon>
        <taxon>Alcaligenaceae</taxon>
        <taxon>Achromobacter</taxon>
    </lineage>
</organism>
<keyword evidence="5" id="KW-0805">Transcription regulation</keyword>
<dbReference type="SUPFAM" id="SSF46955">
    <property type="entry name" value="Putative DNA-binding domain"/>
    <property type="match status" value="1"/>
</dbReference>
<keyword evidence="1" id="KW-0001">2Fe-2S</keyword>
<dbReference type="CDD" id="cd01110">
    <property type="entry name" value="HTH_SoxR"/>
    <property type="match status" value="1"/>
</dbReference>
<evidence type="ECO:0000313" key="10">
    <source>
        <dbReference type="Proteomes" id="UP000060602"/>
    </source>
</evidence>
<keyword evidence="6" id="KW-0238">DNA-binding</keyword>
<dbReference type="InterPro" id="IPR047057">
    <property type="entry name" value="MerR_fam"/>
</dbReference>
<dbReference type="InterPro" id="IPR009061">
    <property type="entry name" value="DNA-bd_dom_put_sf"/>
</dbReference>
<dbReference type="PROSITE" id="PS50937">
    <property type="entry name" value="HTH_MERR_2"/>
    <property type="match status" value="1"/>
</dbReference>
<proteinExistence type="predicted"/>
<dbReference type="Proteomes" id="UP000060602">
    <property type="component" value="Chromosome"/>
</dbReference>
<dbReference type="GO" id="GO:0046872">
    <property type="term" value="F:metal ion binding"/>
    <property type="evidence" value="ECO:0007669"/>
    <property type="project" value="UniProtKB-KW"/>
</dbReference>
<keyword evidence="2" id="KW-0479">Metal-binding</keyword>
<dbReference type="GO" id="GO:0051537">
    <property type="term" value="F:2 iron, 2 sulfur cluster binding"/>
    <property type="evidence" value="ECO:0007669"/>
    <property type="project" value="UniProtKB-KW"/>
</dbReference>
<dbReference type="InterPro" id="IPR000551">
    <property type="entry name" value="MerR-type_HTH_dom"/>
</dbReference>
<dbReference type="Gene3D" id="1.10.1660.10">
    <property type="match status" value="1"/>
</dbReference>
<evidence type="ECO:0000256" key="7">
    <source>
        <dbReference type="ARBA" id="ARBA00023163"/>
    </source>
</evidence>
<dbReference type="PANTHER" id="PTHR30204:SF0">
    <property type="entry name" value="REDOX-SENSITIVE TRANSCRIPTIONAL ACTIVATOR SOXR"/>
    <property type="match status" value="1"/>
</dbReference>
<feature type="domain" description="HTH merR-type" evidence="8">
    <location>
        <begin position="12"/>
        <end position="80"/>
    </location>
</feature>
<dbReference type="RefSeq" id="WP_006394949.1">
    <property type="nucleotide sequence ID" value="NZ_CP014060.2"/>
</dbReference>
<evidence type="ECO:0000256" key="5">
    <source>
        <dbReference type="ARBA" id="ARBA00023015"/>
    </source>
</evidence>
<name>A0A0X8NVS5_ALCXX</name>
<dbReference type="InterPro" id="IPR015358">
    <property type="entry name" value="Tscrpt_reg_MerR_DNA-bd"/>
</dbReference>
<dbReference type="GO" id="GO:0003700">
    <property type="term" value="F:DNA-binding transcription factor activity"/>
    <property type="evidence" value="ECO:0007669"/>
    <property type="project" value="InterPro"/>
</dbReference>
<dbReference type="PRINTS" id="PR00040">
    <property type="entry name" value="HTHMERR"/>
</dbReference>
<dbReference type="EMBL" id="CP014060">
    <property type="protein sequence ID" value="AMG35275.1"/>
    <property type="molecule type" value="Genomic_DNA"/>
</dbReference>
<gene>
    <name evidence="9" type="primary">soxR</name>
    <name evidence="9" type="ORF">AL504_04000</name>
</gene>
<dbReference type="AlphaFoldDB" id="A0A0X8NVS5"/>
<protein>
    <submittedName>
        <fullName evidence="9">Redox-sensitive transcriptional activator SoxR</fullName>
    </submittedName>
</protein>
<evidence type="ECO:0000256" key="6">
    <source>
        <dbReference type="ARBA" id="ARBA00023125"/>
    </source>
</evidence>
<keyword evidence="7" id="KW-0804">Transcription</keyword>
<evidence type="ECO:0000256" key="1">
    <source>
        <dbReference type="ARBA" id="ARBA00022714"/>
    </source>
</evidence>
<dbReference type="Pfam" id="PF09278">
    <property type="entry name" value="MerR-DNA-bind"/>
    <property type="match status" value="1"/>
</dbReference>
<evidence type="ECO:0000313" key="9">
    <source>
        <dbReference type="EMBL" id="AMG35275.1"/>
    </source>
</evidence>
<dbReference type="GO" id="GO:0006979">
    <property type="term" value="P:response to oxidative stress"/>
    <property type="evidence" value="ECO:0007669"/>
    <property type="project" value="InterPro"/>
</dbReference>
<dbReference type="GO" id="GO:0003677">
    <property type="term" value="F:DNA binding"/>
    <property type="evidence" value="ECO:0007669"/>
    <property type="project" value="UniProtKB-KW"/>
</dbReference>
<dbReference type="PANTHER" id="PTHR30204">
    <property type="entry name" value="REDOX-CYCLING DRUG-SENSING TRANSCRIPTIONAL ACTIVATOR SOXR"/>
    <property type="match status" value="1"/>
</dbReference>
<accession>A0A0X8NVS5</accession>
<dbReference type="InterPro" id="IPR010211">
    <property type="entry name" value="Redox-sen_tscrpt-act_SoxR"/>
</dbReference>
<reference evidence="10" key="1">
    <citation type="submission" date="2015-12" db="EMBL/GenBank/DDBJ databases">
        <title>FDA dAtabase for Regulatory Grade micrObial Sequences (FDA-ARGOS): Supporting development and validation of Infectious Disease Dx tests.</title>
        <authorList>
            <person name="Case J."/>
            <person name="Tallon L."/>
            <person name="Sadzewicz L."/>
            <person name="Sengamalay N."/>
            <person name="Ott S."/>
            <person name="Godinez A."/>
            <person name="Nagaraj S."/>
            <person name="Nadendla S."/>
            <person name="Sichtig H."/>
        </authorList>
    </citation>
    <scope>NUCLEOTIDE SEQUENCE [LARGE SCALE GENOMIC DNA]</scope>
    <source>
        <strain evidence="10">FDAARGOS_147</strain>
    </source>
</reference>
<sequence>MAGDKPIDITRLMTVGEVARRSGVPVSTIHFYETKGLIQSSRSDGNQRRFPGIVLRYIAIIKVAQRTGIPLEEIREAMSRFPQDGNKLTPAQWKALSSQWRANLDERIRKLTRLRDELDSCIGCGCLSLKDCPLRNPDDVLGRDGPGPRILERP</sequence>
<evidence type="ECO:0000256" key="4">
    <source>
        <dbReference type="ARBA" id="ARBA00023014"/>
    </source>
</evidence>